<dbReference type="AlphaFoldDB" id="A0A3B0XB50"/>
<dbReference type="EMBL" id="UOFH01000028">
    <property type="protein sequence ID" value="VAW58709.1"/>
    <property type="molecule type" value="Genomic_DNA"/>
</dbReference>
<evidence type="ECO:0000313" key="1">
    <source>
        <dbReference type="EMBL" id="VAW58709.1"/>
    </source>
</evidence>
<name>A0A3B0XB50_9ZZZZ</name>
<organism evidence="1">
    <name type="scientific">hydrothermal vent metagenome</name>
    <dbReference type="NCBI Taxonomy" id="652676"/>
    <lineage>
        <taxon>unclassified sequences</taxon>
        <taxon>metagenomes</taxon>
        <taxon>ecological metagenomes</taxon>
    </lineage>
</organism>
<reference evidence="1" key="1">
    <citation type="submission" date="2018-06" db="EMBL/GenBank/DDBJ databases">
        <authorList>
            <person name="Zhirakovskaya E."/>
        </authorList>
    </citation>
    <scope>NUCLEOTIDE SEQUENCE</scope>
</reference>
<sequence>KGEGIVQNAEGVAILYSSLLPLPLGEGWGEGSNNRLIRISIRRSPYRLLPDKSIRGND</sequence>
<accession>A0A3B0XB50</accession>
<proteinExistence type="predicted"/>
<feature type="non-terminal residue" evidence="1">
    <location>
        <position position="1"/>
    </location>
</feature>
<protein>
    <submittedName>
        <fullName evidence="1">Uncharacterized protein</fullName>
    </submittedName>
</protein>
<gene>
    <name evidence="1" type="ORF">MNBD_GAMMA08-757</name>
</gene>